<evidence type="ECO:0000313" key="3">
    <source>
        <dbReference type="Proteomes" id="UP000823388"/>
    </source>
</evidence>
<protein>
    <submittedName>
        <fullName evidence="1">Uncharacterized protein</fullName>
    </submittedName>
</protein>
<organism evidence="1 3">
    <name type="scientific">Panicum virgatum</name>
    <name type="common">Blackwell switchgrass</name>
    <dbReference type="NCBI Taxonomy" id="38727"/>
    <lineage>
        <taxon>Eukaryota</taxon>
        <taxon>Viridiplantae</taxon>
        <taxon>Streptophyta</taxon>
        <taxon>Embryophyta</taxon>
        <taxon>Tracheophyta</taxon>
        <taxon>Spermatophyta</taxon>
        <taxon>Magnoliopsida</taxon>
        <taxon>Liliopsida</taxon>
        <taxon>Poales</taxon>
        <taxon>Poaceae</taxon>
        <taxon>PACMAD clade</taxon>
        <taxon>Panicoideae</taxon>
        <taxon>Panicodae</taxon>
        <taxon>Paniceae</taxon>
        <taxon>Panicinae</taxon>
        <taxon>Panicum</taxon>
        <taxon>Panicum sect. Hiantes</taxon>
    </lineage>
</organism>
<dbReference type="SUPFAM" id="SSF53756">
    <property type="entry name" value="UDP-Glycosyltransferase/glycogen phosphorylase"/>
    <property type="match status" value="1"/>
</dbReference>
<gene>
    <name evidence="2" type="ORF">PVAP13_2KG173774</name>
    <name evidence="1" type="ORF">PVAP13_6KG257936</name>
</gene>
<dbReference type="InterPro" id="IPR050481">
    <property type="entry name" value="UDP-glycosyltransf_plant"/>
</dbReference>
<dbReference type="EMBL" id="CM029039">
    <property type="protein sequence ID" value="KAG2641321.1"/>
    <property type="molecule type" value="Genomic_DNA"/>
</dbReference>
<accession>A0A8T0RCW8</accession>
<dbReference type="GO" id="GO:0035251">
    <property type="term" value="F:UDP-glucosyltransferase activity"/>
    <property type="evidence" value="ECO:0007669"/>
    <property type="project" value="InterPro"/>
</dbReference>
<dbReference type="Proteomes" id="UP000823388">
    <property type="component" value="Chromosome 2K"/>
</dbReference>
<evidence type="ECO:0000313" key="1">
    <source>
        <dbReference type="EMBL" id="KAG2583812.1"/>
    </source>
</evidence>
<dbReference type="Proteomes" id="UP000823388">
    <property type="component" value="Chromosome 6K"/>
</dbReference>
<sequence length="95" mass="10481">MLPFVVDQGLVARIMAGRGVGVEVARRDGDGWFGRDDVAAAVRRVMVDGDEGKRTLALNARRLQELVVGDDGGRQERYVDELVECLRRHGSTETL</sequence>
<dbReference type="EMBL" id="CM029047">
    <property type="protein sequence ID" value="KAG2583812.1"/>
    <property type="molecule type" value="Genomic_DNA"/>
</dbReference>
<reference evidence="1" key="1">
    <citation type="submission" date="2020-05" db="EMBL/GenBank/DDBJ databases">
        <title>WGS assembly of Panicum virgatum.</title>
        <authorList>
            <person name="Lovell J.T."/>
            <person name="Jenkins J."/>
            <person name="Shu S."/>
            <person name="Juenger T.E."/>
            <person name="Schmutz J."/>
        </authorList>
    </citation>
    <scope>NUCLEOTIDE SEQUENCE</scope>
    <source>
        <strain evidence="1">AP13</strain>
    </source>
</reference>
<evidence type="ECO:0000313" key="2">
    <source>
        <dbReference type="EMBL" id="KAG2641321.1"/>
    </source>
</evidence>
<dbReference type="Gene3D" id="3.40.50.2000">
    <property type="entry name" value="Glycogen Phosphorylase B"/>
    <property type="match status" value="1"/>
</dbReference>
<dbReference type="PANTHER" id="PTHR48049:SF141">
    <property type="entry name" value="OS07G0201500 PROTEIN"/>
    <property type="match status" value="1"/>
</dbReference>
<dbReference type="PANTHER" id="PTHR48049">
    <property type="entry name" value="GLYCOSYLTRANSFERASE"/>
    <property type="match status" value="1"/>
</dbReference>
<keyword evidence="3" id="KW-1185">Reference proteome</keyword>
<name>A0A8T0RCW8_PANVG</name>
<proteinExistence type="predicted"/>
<dbReference type="AlphaFoldDB" id="A0A8T0RCW8"/>
<comment type="caution">
    <text evidence="1">The sequence shown here is derived from an EMBL/GenBank/DDBJ whole genome shotgun (WGS) entry which is preliminary data.</text>
</comment>